<protein>
    <submittedName>
        <fullName evidence="2">Uncharacterized protein</fullName>
    </submittedName>
</protein>
<dbReference type="EMBL" id="CP144523">
    <property type="protein sequence ID" value="WWC69854.1"/>
    <property type="molecule type" value="Genomic_DNA"/>
</dbReference>
<dbReference type="EMBL" id="KV700118">
    <property type="protein sequence ID" value="OCF46269.1"/>
    <property type="molecule type" value="Genomic_DNA"/>
</dbReference>
<reference evidence="2" key="3">
    <citation type="submission" date="2016-07" db="EMBL/GenBank/DDBJ databases">
        <title>Evolution of pathogenesis and genome organization in the Tremellales.</title>
        <authorList>
            <person name="Cuomo C."/>
            <person name="Litvintseva A."/>
            <person name="Heitman J."/>
            <person name="Chen Y."/>
            <person name="Sun S."/>
            <person name="Springer D."/>
            <person name="Dromer F."/>
            <person name="Young S."/>
            <person name="Zeng Q."/>
            <person name="Chapman S."/>
            <person name="Gujja S."/>
            <person name="Saif S."/>
            <person name="Birren B."/>
        </authorList>
    </citation>
    <scope>NUCLEOTIDE SEQUENCE</scope>
    <source>
        <strain evidence="2">CBS 10737</strain>
    </source>
</reference>
<evidence type="ECO:0000313" key="2">
    <source>
        <dbReference type="EMBL" id="OCF46269.1"/>
    </source>
</evidence>
<evidence type="ECO:0000313" key="4">
    <source>
        <dbReference type="Proteomes" id="UP000094020"/>
    </source>
</evidence>
<feature type="compositionally biased region" description="Polar residues" evidence="1">
    <location>
        <begin position="37"/>
        <end position="57"/>
    </location>
</feature>
<name>A0A1B9HSL3_9TREE</name>
<feature type="compositionally biased region" description="Basic and acidic residues" evidence="1">
    <location>
        <begin position="19"/>
        <end position="32"/>
    </location>
</feature>
<dbReference type="Proteomes" id="UP000094020">
    <property type="component" value="Chromosome 5"/>
</dbReference>
<reference evidence="2" key="1">
    <citation type="submission" date="2013-07" db="EMBL/GenBank/DDBJ databases">
        <title>The Genome Sequence of Cryptococcus pinus CBS10737.</title>
        <authorList>
            <consortium name="The Broad Institute Genome Sequencing Platform"/>
            <person name="Cuomo C."/>
            <person name="Litvintseva A."/>
            <person name="Chen Y."/>
            <person name="Heitman J."/>
            <person name="Sun S."/>
            <person name="Springer D."/>
            <person name="Dromer F."/>
            <person name="Young S.K."/>
            <person name="Zeng Q."/>
            <person name="Gargeya S."/>
            <person name="Fitzgerald M."/>
            <person name="Abouelleil A."/>
            <person name="Alvarado L."/>
            <person name="Berlin A.M."/>
            <person name="Chapman S.B."/>
            <person name="Dewar J."/>
            <person name="Goldberg J."/>
            <person name="Griggs A."/>
            <person name="Gujja S."/>
            <person name="Hansen M."/>
            <person name="Howarth C."/>
            <person name="Imamovic A."/>
            <person name="Larimer J."/>
            <person name="McCowan C."/>
            <person name="Murphy C."/>
            <person name="Pearson M."/>
            <person name="Priest M."/>
            <person name="Roberts A."/>
            <person name="Saif S."/>
            <person name="Shea T."/>
            <person name="Sykes S."/>
            <person name="Wortman J."/>
            <person name="Nusbaum C."/>
            <person name="Birren B."/>
        </authorList>
    </citation>
    <scope>NUCLEOTIDE SEQUENCE [LARGE SCALE GENOMIC DNA]</scope>
    <source>
        <strain evidence="2">CBS 10737</strain>
    </source>
</reference>
<feature type="region of interest" description="Disordered" evidence="1">
    <location>
        <begin position="19"/>
        <end position="57"/>
    </location>
</feature>
<keyword evidence="4" id="KW-1185">Reference proteome</keyword>
<sequence length="181" mass="20942">MNESMDIDLSLDEIIAKKRSQERVERREERKVIPYSRPQSRIPTGPRNNSKSLNENKGLRSTLSSLDIKQQFHDIYSPIPLQPTSDNLKRPCRELSIGIFTKDITPIQIKDLIQSVIGPVQELRLDSNGIAWVRMLRWQGWEVYSFLHGKVLDGSQRLQVRVYPLRAIPAGSKNTHRRTSR</sequence>
<evidence type="ECO:0000313" key="3">
    <source>
        <dbReference type="EMBL" id="WWC69854.1"/>
    </source>
</evidence>
<dbReference type="KEGG" id="kpin:30176115"/>
<evidence type="ECO:0000256" key="1">
    <source>
        <dbReference type="SAM" id="MobiDB-lite"/>
    </source>
</evidence>
<dbReference type="GeneID" id="30176115"/>
<gene>
    <name evidence="2" type="ORF">I206_07746</name>
    <name evidence="3" type="ORF">I206_103797</name>
</gene>
<dbReference type="RefSeq" id="XP_019007488.1">
    <property type="nucleotide sequence ID" value="XM_019159436.1"/>
</dbReference>
<dbReference type="OrthoDB" id="2564644at2759"/>
<accession>A0A1B9HSL3</accession>
<proteinExistence type="predicted"/>
<organism evidence="2">
    <name type="scientific">Kwoniella pini CBS 10737</name>
    <dbReference type="NCBI Taxonomy" id="1296096"/>
    <lineage>
        <taxon>Eukaryota</taxon>
        <taxon>Fungi</taxon>
        <taxon>Dikarya</taxon>
        <taxon>Basidiomycota</taxon>
        <taxon>Agaricomycotina</taxon>
        <taxon>Tremellomycetes</taxon>
        <taxon>Tremellales</taxon>
        <taxon>Cryptococcaceae</taxon>
        <taxon>Kwoniella</taxon>
    </lineage>
</organism>
<reference evidence="3" key="4">
    <citation type="submission" date="2024-02" db="EMBL/GenBank/DDBJ databases">
        <title>Comparative genomics of Cryptococcus and Kwoniella reveals pathogenesis evolution and contrasting modes of karyotype evolution via chromosome fusion or intercentromeric recombination.</title>
        <authorList>
            <person name="Coelho M.A."/>
            <person name="David-Palma M."/>
            <person name="Shea T."/>
            <person name="Bowers K."/>
            <person name="McGinley-Smith S."/>
            <person name="Mohammad A.W."/>
            <person name="Gnirke A."/>
            <person name="Yurkov A.M."/>
            <person name="Nowrousian M."/>
            <person name="Sun S."/>
            <person name="Cuomo C.A."/>
            <person name="Heitman J."/>
        </authorList>
    </citation>
    <scope>NUCLEOTIDE SEQUENCE</scope>
    <source>
        <strain evidence="3">CBS 10737</strain>
    </source>
</reference>
<reference evidence="3" key="2">
    <citation type="submission" date="2013-07" db="EMBL/GenBank/DDBJ databases">
        <authorList>
            <consortium name="The Broad Institute Genome Sequencing Platform"/>
            <person name="Cuomo C."/>
            <person name="Litvintseva A."/>
            <person name="Chen Y."/>
            <person name="Heitman J."/>
            <person name="Sun S."/>
            <person name="Springer D."/>
            <person name="Dromer F."/>
            <person name="Young S.K."/>
            <person name="Zeng Q."/>
            <person name="Gargeya S."/>
            <person name="Fitzgerald M."/>
            <person name="Abouelleil A."/>
            <person name="Alvarado L."/>
            <person name="Berlin A.M."/>
            <person name="Chapman S.B."/>
            <person name="Dewar J."/>
            <person name="Goldberg J."/>
            <person name="Griggs A."/>
            <person name="Gujja S."/>
            <person name="Hansen M."/>
            <person name="Howarth C."/>
            <person name="Imamovic A."/>
            <person name="Larimer J."/>
            <person name="McCowan C."/>
            <person name="Murphy C."/>
            <person name="Pearson M."/>
            <person name="Priest M."/>
            <person name="Roberts A."/>
            <person name="Saif S."/>
            <person name="Shea T."/>
            <person name="Sykes S."/>
            <person name="Wortman J."/>
            <person name="Nusbaum C."/>
            <person name="Birren B."/>
        </authorList>
    </citation>
    <scope>NUCLEOTIDE SEQUENCE</scope>
    <source>
        <strain evidence="3">CBS 10737</strain>
    </source>
</reference>
<dbReference type="AlphaFoldDB" id="A0A1B9HSL3"/>